<name>A0A8S5PNE2_9CAUD</name>
<feature type="compositionally biased region" description="Basic and acidic residues" evidence="1">
    <location>
        <begin position="79"/>
        <end position="105"/>
    </location>
</feature>
<feature type="compositionally biased region" description="Basic residues" evidence="1">
    <location>
        <begin position="169"/>
        <end position="181"/>
    </location>
</feature>
<feature type="region of interest" description="Disordered" evidence="1">
    <location>
        <begin position="79"/>
        <end position="181"/>
    </location>
</feature>
<organism evidence="2">
    <name type="scientific">Myoviridae sp. ctwwN25</name>
    <dbReference type="NCBI Taxonomy" id="2825209"/>
    <lineage>
        <taxon>Viruses</taxon>
        <taxon>Duplodnaviria</taxon>
        <taxon>Heunggongvirae</taxon>
        <taxon>Uroviricota</taxon>
        <taxon>Caudoviricetes</taxon>
    </lineage>
</organism>
<feature type="compositionally biased region" description="Acidic residues" evidence="1">
    <location>
        <begin position="112"/>
        <end position="124"/>
    </location>
</feature>
<sequence length="181" mass="20245">MDYFKIVNVNAPIPVKTTTPPIYGVRTGIKMTYSDILKCLCRRATIHQVLSDGSTVQLTTKNFRYDFEADLQAKKAAEAVVEKPVEKDPKEEPHIGTYSKADKYKAIAQSEDAQETPVADDDEQPTGSIDNVDMLSDIDDEDHSDADEPEEPSAEVEEQEPVKEVPTKKQTKTRKKNSSKK</sequence>
<dbReference type="EMBL" id="BK015472">
    <property type="protein sequence ID" value="DAE08687.1"/>
    <property type="molecule type" value="Genomic_DNA"/>
</dbReference>
<protein>
    <submittedName>
        <fullName evidence="2">Uncharacterized protein</fullName>
    </submittedName>
</protein>
<feature type="compositionally biased region" description="Acidic residues" evidence="1">
    <location>
        <begin position="136"/>
        <end position="159"/>
    </location>
</feature>
<accession>A0A8S5PNE2</accession>
<evidence type="ECO:0000313" key="2">
    <source>
        <dbReference type="EMBL" id="DAE08687.1"/>
    </source>
</evidence>
<proteinExistence type="predicted"/>
<evidence type="ECO:0000256" key="1">
    <source>
        <dbReference type="SAM" id="MobiDB-lite"/>
    </source>
</evidence>
<reference evidence="2" key="1">
    <citation type="journal article" date="2021" name="Proc. Natl. Acad. Sci. U.S.A.">
        <title>A Catalog of Tens of Thousands of Viruses from Human Metagenomes Reveals Hidden Associations with Chronic Diseases.</title>
        <authorList>
            <person name="Tisza M.J."/>
            <person name="Buck C.B."/>
        </authorList>
    </citation>
    <scope>NUCLEOTIDE SEQUENCE</scope>
    <source>
        <strain evidence="2">CtwwN25</strain>
    </source>
</reference>